<evidence type="ECO:0000313" key="15">
    <source>
        <dbReference type="Proteomes" id="UP000601990"/>
    </source>
</evidence>
<keyword evidence="11 13" id="KW-0472">Membrane</keyword>
<evidence type="ECO:0000256" key="9">
    <source>
        <dbReference type="ARBA" id="ARBA00022927"/>
    </source>
</evidence>
<name>A0ABX1N589_9RHOO</name>
<protein>
    <submittedName>
        <fullName evidence="14">Biopolymer transporter ExbD</fullName>
    </submittedName>
</protein>
<comment type="similarity">
    <text evidence="3 12">Belongs to the ExbD/TolR family.</text>
</comment>
<evidence type="ECO:0000256" key="7">
    <source>
        <dbReference type="ARBA" id="ARBA00022519"/>
    </source>
</evidence>
<gene>
    <name evidence="14" type="ORF">GO608_14060</name>
</gene>
<dbReference type="Gene3D" id="3.30.420.270">
    <property type="match status" value="1"/>
</dbReference>
<proteinExistence type="inferred from homology"/>
<dbReference type="PANTHER" id="PTHR30558:SF12">
    <property type="entry name" value="BIOPOLYMER TRANSPORT PROTEIN EXBD"/>
    <property type="match status" value="1"/>
</dbReference>
<reference evidence="14" key="1">
    <citation type="submission" date="2019-12" db="EMBL/GenBank/DDBJ databases">
        <title>Comparative genomics gives insights into the taxonomy of the Azoarcus-Aromatoleum group and reveals separate origins of nif in the plant-associated Azoarcus and non-plant-associated Aromatoleum sub-groups.</title>
        <authorList>
            <person name="Lafos M."/>
            <person name="Maluk M."/>
            <person name="Batista M."/>
            <person name="Junghare M."/>
            <person name="Carmona M."/>
            <person name="Faoro H."/>
            <person name="Cruz L.M."/>
            <person name="Battistoni F."/>
            <person name="De Souza E."/>
            <person name="Pedrosa F."/>
            <person name="Chen W.-M."/>
            <person name="Poole P.S."/>
            <person name="Dixon R.A."/>
            <person name="James E.K."/>
        </authorList>
    </citation>
    <scope>NUCLEOTIDE SEQUENCE</scope>
    <source>
        <strain evidence="14">U120</strain>
    </source>
</reference>
<keyword evidence="10 13" id="KW-1133">Transmembrane helix</keyword>
<evidence type="ECO:0000256" key="10">
    <source>
        <dbReference type="ARBA" id="ARBA00022989"/>
    </source>
</evidence>
<keyword evidence="9 12" id="KW-0653">Protein transport</keyword>
<evidence type="ECO:0000256" key="6">
    <source>
        <dbReference type="ARBA" id="ARBA00022475"/>
    </source>
</evidence>
<dbReference type="Proteomes" id="UP000601990">
    <property type="component" value="Unassembled WGS sequence"/>
</dbReference>
<sequence length="138" mass="15002">MAFGGFSQEGRGAPMSEINMVPLIDVMLVLLIVFMITAPLLTHAVKIDLPNAASAAANEKPETVTLAIDEAGTLYWNDHRISDAELQARFAEAAANPVQPELHLRADRETRYQKLAEVMSAARLAGIQKMGFVTVPEN</sequence>
<keyword evidence="7" id="KW-0997">Cell inner membrane</keyword>
<keyword evidence="15" id="KW-1185">Reference proteome</keyword>
<dbReference type="Pfam" id="PF02472">
    <property type="entry name" value="ExbD"/>
    <property type="match status" value="1"/>
</dbReference>
<dbReference type="EMBL" id="WTVH01000029">
    <property type="protein sequence ID" value="NMF94449.1"/>
    <property type="molecule type" value="Genomic_DNA"/>
</dbReference>
<comment type="caution">
    <text evidence="14">The sequence shown here is derived from an EMBL/GenBank/DDBJ whole genome shotgun (WGS) entry which is preliminary data.</text>
</comment>
<dbReference type="PANTHER" id="PTHR30558">
    <property type="entry name" value="EXBD MEMBRANE COMPONENT OF PMF-DRIVEN MACROMOLECULE IMPORT SYSTEM"/>
    <property type="match status" value="1"/>
</dbReference>
<keyword evidence="6" id="KW-1003">Cell membrane</keyword>
<evidence type="ECO:0000256" key="1">
    <source>
        <dbReference type="ARBA" id="ARBA00003540"/>
    </source>
</evidence>
<evidence type="ECO:0000256" key="8">
    <source>
        <dbReference type="ARBA" id="ARBA00022692"/>
    </source>
</evidence>
<evidence type="ECO:0000256" key="3">
    <source>
        <dbReference type="ARBA" id="ARBA00005811"/>
    </source>
</evidence>
<comment type="subcellular location">
    <subcellularLocation>
        <location evidence="2">Cell inner membrane</location>
        <topology evidence="2">Single-pass type II membrane protein</topology>
    </subcellularLocation>
    <subcellularLocation>
        <location evidence="12">Cell membrane</location>
        <topology evidence="12">Single-pass type II membrane protein</topology>
    </subcellularLocation>
</comment>
<feature type="transmembrane region" description="Helical" evidence="13">
    <location>
        <begin position="20"/>
        <end position="41"/>
    </location>
</feature>
<evidence type="ECO:0000256" key="5">
    <source>
        <dbReference type="ARBA" id="ARBA00022448"/>
    </source>
</evidence>
<accession>A0ABX1N589</accession>
<keyword evidence="8 12" id="KW-0812">Transmembrane</keyword>
<evidence type="ECO:0000256" key="11">
    <source>
        <dbReference type="ARBA" id="ARBA00023136"/>
    </source>
</evidence>
<keyword evidence="5 12" id="KW-0813">Transport</keyword>
<evidence type="ECO:0000256" key="12">
    <source>
        <dbReference type="RuleBase" id="RU003879"/>
    </source>
</evidence>
<organism evidence="14 15">
    <name type="scientific">Aromatoleum buckelii</name>
    <dbReference type="NCBI Taxonomy" id="200254"/>
    <lineage>
        <taxon>Bacteria</taxon>
        <taxon>Pseudomonadati</taxon>
        <taxon>Pseudomonadota</taxon>
        <taxon>Betaproteobacteria</taxon>
        <taxon>Rhodocyclales</taxon>
        <taxon>Rhodocyclaceae</taxon>
        <taxon>Aromatoleum</taxon>
    </lineage>
</organism>
<dbReference type="InterPro" id="IPR003400">
    <property type="entry name" value="ExbD"/>
</dbReference>
<dbReference type="RefSeq" id="WP_169199674.1">
    <property type="nucleotide sequence ID" value="NZ_WTVH02000010.1"/>
</dbReference>
<comment type="subunit">
    <text evidence="4">The accessory proteins ExbB and ExbD seem to form a complex with TonB.</text>
</comment>
<evidence type="ECO:0000256" key="4">
    <source>
        <dbReference type="ARBA" id="ARBA00011471"/>
    </source>
</evidence>
<evidence type="ECO:0000256" key="2">
    <source>
        <dbReference type="ARBA" id="ARBA00004249"/>
    </source>
</evidence>
<evidence type="ECO:0000256" key="13">
    <source>
        <dbReference type="SAM" id="Phobius"/>
    </source>
</evidence>
<comment type="function">
    <text evidence="1">Involved in the TonB-dependent energy-dependent transport of various receptor-bound substrates.</text>
</comment>
<evidence type="ECO:0000313" key="14">
    <source>
        <dbReference type="EMBL" id="NMF94449.1"/>
    </source>
</evidence>